<comment type="caution">
    <text evidence="6">The sequence shown here is derived from an EMBL/GenBank/DDBJ whole genome shotgun (WGS) entry which is preliminary data.</text>
</comment>
<dbReference type="InterPro" id="IPR012334">
    <property type="entry name" value="Pectin_lyas_fold"/>
</dbReference>
<dbReference type="SMART" id="SM00710">
    <property type="entry name" value="PbH1"/>
    <property type="match status" value="12"/>
</dbReference>
<organism evidence="6 7">
    <name type="scientific">Micromonospora rubida</name>
    <dbReference type="NCBI Taxonomy" id="2697657"/>
    <lineage>
        <taxon>Bacteria</taxon>
        <taxon>Bacillati</taxon>
        <taxon>Actinomycetota</taxon>
        <taxon>Actinomycetes</taxon>
        <taxon>Micromonosporales</taxon>
        <taxon>Micromonosporaceae</taxon>
        <taxon>Micromonospora</taxon>
    </lineage>
</organism>
<name>A0ABW7SJA2_9ACTN</name>
<feature type="region of interest" description="Disordered" evidence="4">
    <location>
        <begin position="1"/>
        <end position="23"/>
    </location>
</feature>
<dbReference type="InterPro" id="IPR041627">
    <property type="entry name" value="AAA_lid_6"/>
</dbReference>
<dbReference type="RefSeq" id="WP_396679503.1">
    <property type="nucleotide sequence ID" value="NZ_JBIRPU010000008.1"/>
</dbReference>
<dbReference type="InterPro" id="IPR000641">
    <property type="entry name" value="CbxX/CfxQ"/>
</dbReference>
<accession>A0ABW7SJA2</accession>
<dbReference type="InterPro" id="IPR003959">
    <property type="entry name" value="ATPase_AAA_core"/>
</dbReference>
<keyword evidence="2" id="KW-0547">Nucleotide-binding</keyword>
<dbReference type="PANTHER" id="PTHR43392">
    <property type="entry name" value="AAA-TYPE ATPASE FAMILY PROTEIN / ANKYRIN REPEAT FAMILY PROTEIN"/>
    <property type="match status" value="1"/>
</dbReference>
<dbReference type="SMART" id="SM00382">
    <property type="entry name" value="AAA"/>
    <property type="match status" value="1"/>
</dbReference>
<feature type="domain" description="AAA+ ATPase" evidence="5">
    <location>
        <begin position="673"/>
        <end position="812"/>
    </location>
</feature>
<evidence type="ECO:0000256" key="4">
    <source>
        <dbReference type="SAM" id="MobiDB-lite"/>
    </source>
</evidence>
<evidence type="ECO:0000256" key="1">
    <source>
        <dbReference type="ARBA" id="ARBA00010378"/>
    </source>
</evidence>
<dbReference type="Pfam" id="PF13229">
    <property type="entry name" value="Beta_helix"/>
    <property type="match status" value="2"/>
</dbReference>
<dbReference type="CDD" id="cd00009">
    <property type="entry name" value="AAA"/>
    <property type="match status" value="1"/>
</dbReference>
<protein>
    <submittedName>
        <fullName evidence="6">Right-handed parallel beta-helix repeat-containing protein</fullName>
    </submittedName>
</protein>
<feature type="region of interest" description="Disordered" evidence="4">
    <location>
        <begin position="591"/>
        <end position="628"/>
    </location>
</feature>
<evidence type="ECO:0000259" key="5">
    <source>
        <dbReference type="SMART" id="SM00382"/>
    </source>
</evidence>
<dbReference type="SUPFAM" id="SSF51126">
    <property type="entry name" value="Pectin lyase-like"/>
    <property type="match status" value="2"/>
</dbReference>
<evidence type="ECO:0000313" key="7">
    <source>
        <dbReference type="Proteomes" id="UP001611075"/>
    </source>
</evidence>
<dbReference type="Pfam" id="PF17866">
    <property type="entry name" value="AAA_lid_6"/>
    <property type="match status" value="1"/>
</dbReference>
<dbReference type="InterPro" id="IPR003593">
    <property type="entry name" value="AAA+_ATPase"/>
</dbReference>
<reference evidence="6 7" key="1">
    <citation type="submission" date="2024-10" db="EMBL/GenBank/DDBJ databases">
        <title>The Natural Products Discovery Center: Release of the First 8490 Sequenced Strains for Exploring Actinobacteria Biosynthetic Diversity.</title>
        <authorList>
            <person name="Kalkreuter E."/>
            <person name="Kautsar S.A."/>
            <person name="Yang D."/>
            <person name="Bader C.D."/>
            <person name="Teijaro C.N."/>
            <person name="Fluegel L."/>
            <person name="Davis C.M."/>
            <person name="Simpson J.R."/>
            <person name="Lauterbach L."/>
            <person name="Steele A.D."/>
            <person name="Gui C."/>
            <person name="Meng S."/>
            <person name="Li G."/>
            <person name="Viehrig K."/>
            <person name="Ye F."/>
            <person name="Su P."/>
            <person name="Kiefer A.F."/>
            <person name="Nichols A."/>
            <person name="Cepeda A.J."/>
            <person name="Yan W."/>
            <person name="Fan B."/>
            <person name="Jiang Y."/>
            <person name="Adhikari A."/>
            <person name="Zheng C.-J."/>
            <person name="Schuster L."/>
            <person name="Cowan T.M."/>
            <person name="Smanski M.J."/>
            <person name="Chevrette M.G."/>
            <person name="De Carvalho L.P.S."/>
            <person name="Shen B."/>
        </authorList>
    </citation>
    <scope>NUCLEOTIDE SEQUENCE [LARGE SCALE GENOMIC DNA]</scope>
    <source>
        <strain evidence="6 7">NPDC021253</strain>
    </source>
</reference>
<evidence type="ECO:0000256" key="3">
    <source>
        <dbReference type="ARBA" id="ARBA00022840"/>
    </source>
</evidence>
<dbReference type="Gene3D" id="3.40.50.300">
    <property type="entry name" value="P-loop containing nucleotide triphosphate hydrolases"/>
    <property type="match status" value="1"/>
</dbReference>
<dbReference type="Gene3D" id="2.160.20.20">
    <property type="match status" value="1"/>
</dbReference>
<dbReference type="InterPro" id="IPR039448">
    <property type="entry name" value="Beta_helix"/>
</dbReference>
<dbReference type="Gene3D" id="2.160.20.10">
    <property type="entry name" value="Single-stranded right-handed beta-helix, Pectin lyase-like"/>
    <property type="match status" value="2"/>
</dbReference>
<gene>
    <name evidence="6" type="ORF">ACH4OY_13920</name>
</gene>
<evidence type="ECO:0000313" key="6">
    <source>
        <dbReference type="EMBL" id="MFI0793770.1"/>
    </source>
</evidence>
<comment type="similarity">
    <text evidence="1">Belongs to the CbxX/CfxQ family.</text>
</comment>
<dbReference type="SUPFAM" id="SSF52540">
    <property type="entry name" value="P-loop containing nucleoside triphosphate hydrolases"/>
    <property type="match status" value="1"/>
</dbReference>
<dbReference type="InterPro" id="IPR027417">
    <property type="entry name" value="P-loop_NTPase"/>
</dbReference>
<feature type="compositionally biased region" description="Pro residues" evidence="4">
    <location>
        <begin position="1"/>
        <end position="12"/>
    </location>
</feature>
<feature type="compositionally biased region" description="Low complexity" evidence="4">
    <location>
        <begin position="609"/>
        <end position="622"/>
    </location>
</feature>
<dbReference type="InterPro" id="IPR011050">
    <property type="entry name" value="Pectin_lyase_fold/virulence"/>
</dbReference>
<dbReference type="InterPro" id="IPR006626">
    <property type="entry name" value="PbH1"/>
</dbReference>
<dbReference type="PRINTS" id="PR00819">
    <property type="entry name" value="CBXCFQXSUPER"/>
</dbReference>
<dbReference type="PANTHER" id="PTHR43392:SF2">
    <property type="entry name" value="AAA-TYPE ATPASE FAMILY PROTEIN _ ANKYRIN REPEAT FAMILY PROTEIN"/>
    <property type="match status" value="1"/>
</dbReference>
<sequence>MTATTPPSPPPVRGRGTQRVAARGWGSHRTITAALRAASSGSVISVSRGVYHENVLIDRDISIVADREHGPVELVSTGGPALVSRAGAALVHGLTVRGAVHTSDGVLTMVDCDVSGGEVAADGWARPVLRDCRIHSTTGAGLRLRGDAQAEVVGCAIEGIDGDAVVVAQSASVMLRHTTVTRPSGNGVVLSDRASAELDECTVTHTGGVGVHAQEQAQLTLHAGRVSDTAGDGIRLVGAPRDADSADAHSAEADAGACQAEVGDTVVTRSGGNGLSAYGAAQLTARSVKVDDSARSGLYAQSGARVVLVGCEIGTTGSTGLAVRDARLEAVESMVAHAGANGVFADGDARAVLRRCALRDSSFSIVHLAGHADVELDDCTISGTPQHGVRVTGRSFLRMSGGTVKRAQMTGVQVEEDGDATVRHTTIENVAVGIRVETSHRPLFEDCTVRSTPQAGMEVGPDSGPTVRDSHFSDSGGAGVFLDRDSAATIEDCVILDAGGSGLVVWDDARPVVRTLRVRDCGKNGVYFSTGSAGVLDDLTVSASQFPALFLGPQARPRIRRCHVEDTDSDLNLTEGSEPTFVDCTTSNVRSVSMPTTETPTRRVLAGQPSGTPAAAGSAPGTEAEERPDLESLVAQLDDLVGLTRVKHDVGTLVRLMQMVKRRQEAGLAPPPLSRNLIFAGNPGTGKTTIARVYGQILNALGMLTQGHLVEVDRGALVGEYVGHTAPKTQAAFRRAIGGVLFIDEAYALVPDGQSNDFGQEAISTLVKLMEDHRDQVVVIVAGYPDEMVRFIAANPGLSSRFNRTLTFDDYVPEELVDIVAHHAGQHEYQLADLTRQALTNYFSSVNRADRSGNGRFARQVFQEMTERHAYRIADDNDPTKEQLSTLLPADVPEEARLREQ</sequence>
<proteinExistence type="inferred from homology"/>
<dbReference type="EMBL" id="JBIRPU010000008">
    <property type="protein sequence ID" value="MFI0793770.1"/>
    <property type="molecule type" value="Genomic_DNA"/>
</dbReference>
<evidence type="ECO:0000256" key="2">
    <source>
        <dbReference type="ARBA" id="ARBA00022741"/>
    </source>
</evidence>
<dbReference type="Proteomes" id="UP001611075">
    <property type="component" value="Unassembled WGS sequence"/>
</dbReference>
<keyword evidence="7" id="KW-1185">Reference proteome</keyword>
<dbReference type="InterPro" id="IPR050773">
    <property type="entry name" value="CbxX/CfxQ_RuBisCO_ESX"/>
</dbReference>
<dbReference type="Gene3D" id="1.10.8.60">
    <property type="match status" value="1"/>
</dbReference>
<dbReference type="Pfam" id="PF00004">
    <property type="entry name" value="AAA"/>
    <property type="match status" value="1"/>
</dbReference>
<dbReference type="InterPro" id="IPR012332">
    <property type="entry name" value="Autotransporter_pectin_lyase_C"/>
</dbReference>
<keyword evidence="3" id="KW-0067">ATP-binding</keyword>